<dbReference type="SUPFAM" id="SSF100895">
    <property type="entry name" value="Kazal-type serine protease inhibitors"/>
    <property type="match status" value="1"/>
</dbReference>
<comment type="subcellular location">
    <subcellularLocation>
        <location evidence="1 8">Cell membrane</location>
        <topology evidence="1 8">Multi-pass membrane protein</topology>
    </subcellularLocation>
</comment>
<comment type="similarity">
    <text evidence="2 8">Belongs to the organo anion transporter (TC 2.A.60) family.</text>
</comment>
<feature type="transmembrane region" description="Helical" evidence="8">
    <location>
        <begin position="47"/>
        <end position="66"/>
    </location>
</feature>
<dbReference type="GO" id="GO:0043252">
    <property type="term" value="P:sodium-independent organic anion transport"/>
    <property type="evidence" value="ECO:0007669"/>
    <property type="project" value="TreeGrafter"/>
</dbReference>
<dbReference type="GO" id="GO:0015347">
    <property type="term" value="F:sodium-independent organic anion transmembrane transporter activity"/>
    <property type="evidence" value="ECO:0007669"/>
    <property type="project" value="TreeGrafter"/>
</dbReference>
<gene>
    <name evidence="11" type="ORF">OFUS_LOCUS22300</name>
</gene>
<feature type="compositionally biased region" description="Basic and acidic residues" evidence="9">
    <location>
        <begin position="664"/>
        <end position="684"/>
    </location>
</feature>
<dbReference type="Pfam" id="PF03137">
    <property type="entry name" value="OATP"/>
    <property type="match status" value="1"/>
</dbReference>
<dbReference type="Proteomes" id="UP000749559">
    <property type="component" value="Unassembled WGS sequence"/>
</dbReference>
<feature type="transmembrane region" description="Helical" evidence="8">
    <location>
        <begin position="541"/>
        <end position="563"/>
    </location>
</feature>
<proteinExistence type="inferred from homology"/>
<keyword evidence="8" id="KW-0406">Ion transport</keyword>
<keyword evidence="8" id="KW-0813">Transport</keyword>
<feature type="transmembrane region" description="Helical" evidence="8">
    <location>
        <begin position="354"/>
        <end position="376"/>
    </location>
</feature>
<dbReference type="SUPFAM" id="SSF103473">
    <property type="entry name" value="MFS general substrate transporter"/>
    <property type="match status" value="1"/>
</dbReference>
<feature type="transmembrane region" description="Helical" evidence="8">
    <location>
        <begin position="575"/>
        <end position="597"/>
    </location>
</feature>
<dbReference type="InterPro" id="IPR004156">
    <property type="entry name" value="OATP"/>
</dbReference>
<dbReference type="AlphaFoldDB" id="A0A8S4PVK9"/>
<evidence type="ECO:0000256" key="5">
    <source>
        <dbReference type="ARBA" id="ARBA00022989"/>
    </source>
</evidence>
<evidence type="ECO:0000313" key="11">
    <source>
        <dbReference type="EMBL" id="CAH1798122.1"/>
    </source>
</evidence>
<evidence type="ECO:0000256" key="6">
    <source>
        <dbReference type="ARBA" id="ARBA00023136"/>
    </source>
</evidence>
<feature type="domain" description="Kazal-like" evidence="10">
    <location>
        <begin position="458"/>
        <end position="513"/>
    </location>
</feature>
<dbReference type="Pfam" id="PF07648">
    <property type="entry name" value="Kazal_2"/>
    <property type="match status" value="1"/>
</dbReference>
<dbReference type="PROSITE" id="PS51465">
    <property type="entry name" value="KAZAL_2"/>
    <property type="match status" value="1"/>
</dbReference>
<evidence type="ECO:0000256" key="2">
    <source>
        <dbReference type="ARBA" id="ARBA00009657"/>
    </source>
</evidence>
<dbReference type="EMBL" id="CAIIXF020000010">
    <property type="protein sequence ID" value="CAH1798122.1"/>
    <property type="molecule type" value="Genomic_DNA"/>
</dbReference>
<reference evidence="11" key="1">
    <citation type="submission" date="2022-03" db="EMBL/GenBank/DDBJ databases">
        <authorList>
            <person name="Martin C."/>
        </authorList>
    </citation>
    <scope>NUCLEOTIDE SEQUENCE</scope>
</reference>
<dbReference type="GO" id="GO:0006811">
    <property type="term" value="P:monoatomic ion transport"/>
    <property type="evidence" value="ECO:0007669"/>
    <property type="project" value="UniProtKB-KW"/>
</dbReference>
<dbReference type="PANTHER" id="PTHR11388:SF100">
    <property type="entry name" value="SOLUTE CARRIER ORGANIC ANION TRANSPORTER FAMILY MEMBER 4A1"/>
    <property type="match status" value="1"/>
</dbReference>
<feature type="transmembrane region" description="Helical" evidence="8">
    <location>
        <begin position="86"/>
        <end position="102"/>
    </location>
</feature>
<feature type="region of interest" description="Disordered" evidence="9">
    <location>
        <begin position="664"/>
        <end position="706"/>
    </location>
</feature>
<evidence type="ECO:0000256" key="4">
    <source>
        <dbReference type="ARBA" id="ARBA00022692"/>
    </source>
</evidence>
<accession>A0A8S4PVK9</accession>
<dbReference type="GO" id="GO:0016323">
    <property type="term" value="C:basolateral plasma membrane"/>
    <property type="evidence" value="ECO:0007669"/>
    <property type="project" value="TreeGrafter"/>
</dbReference>
<evidence type="ECO:0000256" key="8">
    <source>
        <dbReference type="RuleBase" id="RU362056"/>
    </source>
</evidence>
<dbReference type="InterPro" id="IPR002350">
    <property type="entry name" value="Kazal_dom"/>
</dbReference>
<keyword evidence="6 8" id="KW-0472">Membrane</keyword>
<dbReference type="Gene3D" id="1.20.1250.20">
    <property type="entry name" value="MFS general substrate transporter like domains"/>
    <property type="match status" value="2"/>
</dbReference>
<keyword evidence="5 8" id="KW-1133">Transmembrane helix</keyword>
<dbReference type="PANTHER" id="PTHR11388">
    <property type="entry name" value="ORGANIC ANION TRANSPORTER"/>
    <property type="match status" value="1"/>
</dbReference>
<evidence type="ECO:0000256" key="9">
    <source>
        <dbReference type="SAM" id="MobiDB-lite"/>
    </source>
</evidence>
<sequence length="706" mass="76256">MTAKETKNGISHIDRKVLKRQASSTDRTCGVGSCTPQCIQPMADMRLFVVCIGIFSMCYGMGQPYLSSFTSTLEKRFSLPSSKMGILMSTDNAGFVVSTVLVSHFGRHTHMPRLFFGAGCLTSLAFIIMIFPHFIFGSGMDTGDMLGGSAAMGSNNTTLGGSNTQEGLCDTTAGNLTLNSSNHERTCNNQDTESNSNNIAFGIFATAQFMFGVCTSPFFTLGLVYIDDNAQTKRQSSAYYGVLFAIRMLAPVLGYLVGGWMSTIPADVQSFHISPRDPRFIGAWWLGYAVLAILMFLSGVPLLFFPRHLKKLTAKEKKRIDAEESNAMGGGFNKALVEMKDLPRAIWRLCKNPVYIIAAIGGVCHVYIYAGYFSFLPKFIQSYYRLPISTASVITGMSFALAGSFGNIASGIMSSKWNMSARTAAIGCFASAVISAAGFASLMLFPCNEPKIQGFQMGRVTELCDPSCMCDTSTFNPVCGSDNLNYASPCLAGCTTMQRNNTETLYSNCGCINNINASLPSNHLVDGSAVPGVCDPGCKTVWGFAAVLILITLAQSLFGIPGMKILLRCVDQQDRALAFGVLTAIVVVCALPSPVIYGSVIDSTCLVQQELPCGGGRGYCSLYDLQPLRVRLHVLTTGLKIAATLTSLVTLVLCWNPKFKFDDELDKSSEESKSESDTDDHELTEMLPSKVVDIDKPQPSKVVTMS</sequence>
<feature type="transmembrane region" description="Helical" evidence="8">
    <location>
        <begin position="632"/>
        <end position="655"/>
    </location>
</feature>
<evidence type="ECO:0000256" key="3">
    <source>
        <dbReference type="ARBA" id="ARBA00022475"/>
    </source>
</evidence>
<dbReference type="OrthoDB" id="6145170at2759"/>
<keyword evidence="3" id="KW-1003">Cell membrane</keyword>
<feature type="transmembrane region" description="Helical" evidence="8">
    <location>
        <begin position="199"/>
        <end position="226"/>
    </location>
</feature>
<dbReference type="NCBIfam" id="TIGR00805">
    <property type="entry name" value="oat"/>
    <property type="match status" value="1"/>
</dbReference>
<dbReference type="InterPro" id="IPR036259">
    <property type="entry name" value="MFS_trans_sf"/>
</dbReference>
<feature type="transmembrane region" description="Helical" evidence="8">
    <location>
        <begin position="281"/>
        <end position="305"/>
    </location>
</feature>
<dbReference type="InterPro" id="IPR036058">
    <property type="entry name" value="Kazal_dom_sf"/>
</dbReference>
<feature type="transmembrane region" description="Helical" evidence="8">
    <location>
        <begin position="424"/>
        <end position="445"/>
    </location>
</feature>
<feature type="transmembrane region" description="Helical" evidence="8">
    <location>
        <begin position="114"/>
        <end position="136"/>
    </location>
</feature>
<feature type="transmembrane region" description="Helical" evidence="8">
    <location>
        <begin position="238"/>
        <end position="261"/>
    </location>
</feature>
<keyword evidence="7" id="KW-1015">Disulfide bond</keyword>
<organism evidence="11 12">
    <name type="scientific">Owenia fusiformis</name>
    <name type="common">Polychaete worm</name>
    <dbReference type="NCBI Taxonomy" id="6347"/>
    <lineage>
        <taxon>Eukaryota</taxon>
        <taxon>Metazoa</taxon>
        <taxon>Spiralia</taxon>
        <taxon>Lophotrochozoa</taxon>
        <taxon>Annelida</taxon>
        <taxon>Polychaeta</taxon>
        <taxon>Sedentaria</taxon>
        <taxon>Canalipalpata</taxon>
        <taxon>Sabellida</taxon>
        <taxon>Oweniida</taxon>
        <taxon>Oweniidae</taxon>
        <taxon>Owenia</taxon>
    </lineage>
</organism>
<comment type="caution">
    <text evidence="11">The sequence shown here is derived from an EMBL/GenBank/DDBJ whole genome shotgun (WGS) entry which is preliminary data.</text>
</comment>
<dbReference type="CDD" id="cd17336">
    <property type="entry name" value="MFS_SLCO_OATP"/>
    <property type="match status" value="1"/>
</dbReference>
<keyword evidence="12" id="KW-1185">Reference proteome</keyword>
<name>A0A8S4PVK9_OWEFU</name>
<evidence type="ECO:0000259" key="10">
    <source>
        <dbReference type="PROSITE" id="PS51465"/>
    </source>
</evidence>
<feature type="transmembrane region" description="Helical" evidence="8">
    <location>
        <begin position="388"/>
        <end position="412"/>
    </location>
</feature>
<evidence type="ECO:0000256" key="7">
    <source>
        <dbReference type="ARBA" id="ARBA00023157"/>
    </source>
</evidence>
<protein>
    <recommendedName>
        <fullName evidence="8">Solute carrier organic anion transporter family member</fullName>
    </recommendedName>
</protein>
<evidence type="ECO:0000256" key="1">
    <source>
        <dbReference type="ARBA" id="ARBA00004651"/>
    </source>
</evidence>
<keyword evidence="4 8" id="KW-0812">Transmembrane</keyword>
<evidence type="ECO:0000313" key="12">
    <source>
        <dbReference type="Proteomes" id="UP000749559"/>
    </source>
</evidence>